<dbReference type="GO" id="GO:0035515">
    <property type="term" value="F:oxidative RNA demethylase activity"/>
    <property type="evidence" value="ECO:0007669"/>
    <property type="project" value="TreeGrafter"/>
</dbReference>
<dbReference type="Proteomes" id="UP001408789">
    <property type="component" value="Unassembled WGS sequence"/>
</dbReference>
<feature type="domain" description="Fe2OG dioxygenase" evidence="7">
    <location>
        <begin position="191"/>
        <end position="301"/>
    </location>
</feature>
<evidence type="ECO:0000256" key="1">
    <source>
        <dbReference type="ARBA" id="ARBA00007879"/>
    </source>
</evidence>
<dbReference type="InterPro" id="IPR037151">
    <property type="entry name" value="AlkB-like_sf"/>
</dbReference>
<dbReference type="Gene3D" id="2.60.120.590">
    <property type="entry name" value="Alpha-ketoglutarate-dependent dioxygenase AlkB-like"/>
    <property type="match status" value="1"/>
</dbReference>
<gene>
    <name evidence="8" type="ORF">SSX86_020370</name>
</gene>
<accession>A0AAP0CMU2</accession>
<dbReference type="InterPro" id="IPR005123">
    <property type="entry name" value="Oxoglu/Fe-dep_dioxygenase_dom"/>
</dbReference>
<dbReference type="GO" id="GO:0008198">
    <property type="term" value="F:ferrous iron binding"/>
    <property type="evidence" value="ECO:0007669"/>
    <property type="project" value="TreeGrafter"/>
</dbReference>
<dbReference type="EMBL" id="JBCNJP010000020">
    <property type="protein sequence ID" value="KAK9059666.1"/>
    <property type="molecule type" value="Genomic_DNA"/>
</dbReference>
<reference evidence="8 9" key="1">
    <citation type="submission" date="2024-04" db="EMBL/GenBank/DDBJ databases">
        <title>The reference genome of an endangered Asteraceae, Deinandra increscens subsp. villosa, native to the Central Coast of California.</title>
        <authorList>
            <person name="Guilliams M."/>
            <person name="Hasenstab-Lehman K."/>
            <person name="Meyer R."/>
            <person name="Mcevoy S."/>
        </authorList>
    </citation>
    <scope>NUCLEOTIDE SEQUENCE [LARGE SCALE GENOMIC DNA]</scope>
    <source>
        <tissue evidence="8">Leaf</tissue>
    </source>
</reference>
<dbReference type="InterPro" id="IPR027450">
    <property type="entry name" value="AlkB-like"/>
</dbReference>
<evidence type="ECO:0000256" key="3">
    <source>
        <dbReference type="ARBA" id="ARBA00022964"/>
    </source>
</evidence>
<dbReference type="PROSITE" id="PS51471">
    <property type="entry name" value="FE2OG_OXY"/>
    <property type="match status" value="1"/>
</dbReference>
<dbReference type="SUPFAM" id="SSF51197">
    <property type="entry name" value="Clavaminate synthase-like"/>
    <property type="match status" value="1"/>
</dbReference>
<dbReference type="InterPro" id="IPR004574">
    <property type="entry name" value="Alkb"/>
</dbReference>
<evidence type="ECO:0000259" key="7">
    <source>
        <dbReference type="PROSITE" id="PS51471"/>
    </source>
</evidence>
<dbReference type="PANTHER" id="PTHR16557:SF10">
    <property type="entry name" value="2-OXOGLUTARATE-DEPENDENT DIOXYGENASE FAMILY PROTEIN"/>
    <property type="match status" value="1"/>
</dbReference>
<dbReference type="AlphaFoldDB" id="A0AAP0CMU2"/>
<evidence type="ECO:0000256" key="2">
    <source>
        <dbReference type="ARBA" id="ARBA00022723"/>
    </source>
</evidence>
<comment type="caution">
    <text evidence="8">The sequence shown here is derived from an EMBL/GenBank/DDBJ whole genome shotgun (WGS) entry which is preliminary data.</text>
</comment>
<feature type="binding site" evidence="6">
    <location>
        <position position="209"/>
    </location>
    <ligand>
        <name>Fe cation</name>
        <dbReference type="ChEBI" id="CHEBI:24875"/>
        <note>catalytic</note>
    </ligand>
</feature>
<sequence length="301" mass="33664">MNRFSCFYRLVKPTVVSSSIRDGRILKPYHTVPSAALDEELKHINALSDDDESGSESFNFSLVKTNVVRGCLSDNYWVNKEASNIQILGSGMILLKNFVSFIGQVDMVNICQDFCVPGAFKVPTNRYGCKLRVHMMSLGRNWDPGTGYTNPCRRDGSEPPRLPFGFVRLAQTAIESAQDHFDDDHHLPSMTPDTCIVNFYTSGGRLGLHQDCDESSDSLRRGLPVVSISIGDPAEFWYGHIRDEDKLSKILLESGDVLIFGGKSRLIFHGINKIDLGRAPEPLRHATMMRLGRLNLTLKQV</sequence>
<proteinExistence type="inferred from homology"/>
<dbReference type="PANTHER" id="PTHR16557">
    <property type="entry name" value="ALKYLATED DNA REPAIR PROTEIN ALKB-RELATED"/>
    <property type="match status" value="1"/>
</dbReference>
<feature type="binding site" evidence="6">
    <location>
        <position position="269"/>
    </location>
    <ligand>
        <name>Fe cation</name>
        <dbReference type="ChEBI" id="CHEBI:24875"/>
        <note>catalytic</note>
    </ligand>
</feature>
<evidence type="ECO:0000313" key="8">
    <source>
        <dbReference type="EMBL" id="KAK9059666.1"/>
    </source>
</evidence>
<protein>
    <recommendedName>
        <fullName evidence="7">Fe2OG dioxygenase domain-containing protein</fullName>
    </recommendedName>
</protein>
<evidence type="ECO:0000256" key="6">
    <source>
        <dbReference type="PIRSR" id="PIRSR604574-2"/>
    </source>
</evidence>
<keyword evidence="5 6" id="KW-0408">Iron</keyword>
<comment type="cofactor">
    <cofactor evidence="6">
        <name>Fe(2+)</name>
        <dbReference type="ChEBI" id="CHEBI:29033"/>
    </cofactor>
    <text evidence="6">Binds 1 Fe(2+) ion per subunit.</text>
</comment>
<keyword evidence="2 6" id="KW-0479">Metal-binding</keyword>
<evidence type="ECO:0000256" key="5">
    <source>
        <dbReference type="ARBA" id="ARBA00023004"/>
    </source>
</evidence>
<dbReference type="GO" id="GO:0005737">
    <property type="term" value="C:cytoplasm"/>
    <property type="evidence" value="ECO:0007669"/>
    <property type="project" value="TreeGrafter"/>
</dbReference>
<keyword evidence="4" id="KW-0560">Oxidoreductase</keyword>
<feature type="binding site" evidence="6">
    <location>
        <position position="211"/>
    </location>
    <ligand>
        <name>Fe cation</name>
        <dbReference type="ChEBI" id="CHEBI:24875"/>
        <note>catalytic</note>
    </ligand>
</feature>
<keyword evidence="9" id="KW-1185">Reference proteome</keyword>
<dbReference type="GO" id="GO:0035513">
    <property type="term" value="P:oxidative RNA demethylation"/>
    <property type="evidence" value="ECO:0007669"/>
    <property type="project" value="TreeGrafter"/>
</dbReference>
<comment type="similarity">
    <text evidence="1">Belongs to the alkB family.</text>
</comment>
<name>A0AAP0CMU2_9ASTR</name>
<organism evidence="8 9">
    <name type="scientific">Deinandra increscens subsp. villosa</name>
    <dbReference type="NCBI Taxonomy" id="3103831"/>
    <lineage>
        <taxon>Eukaryota</taxon>
        <taxon>Viridiplantae</taxon>
        <taxon>Streptophyta</taxon>
        <taxon>Embryophyta</taxon>
        <taxon>Tracheophyta</taxon>
        <taxon>Spermatophyta</taxon>
        <taxon>Magnoliopsida</taxon>
        <taxon>eudicotyledons</taxon>
        <taxon>Gunneridae</taxon>
        <taxon>Pentapetalae</taxon>
        <taxon>asterids</taxon>
        <taxon>campanulids</taxon>
        <taxon>Asterales</taxon>
        <taxon>Asteraceae</taxon>
        <taxon>Asteroideae</taxon>
        <taxon>Heliantheae alliance</taxon>
        <taxon>Madieae</taxon>
        <taxon>Madiinae</taxon>
        <taxon>Deinandra</taxon>
    </lineage>
</organism>
<evidence type="ECO:0000313" key="9">
    <source>
        <dbReference type="Proteomes" id="UP001408789"/>
    </source>
</evidence>
<dbReference type="GO" id="GO:0035516">
    <property type="term" value="F:broad specificity oxidative DNA demethylase activity"/>
    <property type="evidence" value="ECO:0007669"/>
    <property type="project" value="TreeGrafter"/>
</dbReference>
<keyword evidence="3" id="KW-0223">Dioxygenase</keyword>
<dbReference type="Pfam" id="PF13532">
    <property type="entry name" value="2OG-FeII_Oxy_2"/>
    <property type="match status" value="1"/>
</dbReference>
<evidence type="ECO:0000256" key="4">
    <source>
        <dbReference type="ARBA" id="ARBA00023002"/>
    </source>
</evidence>